<dbReference type="Pfam" id="PF00106">
    <property type="entry name" value="adh_short"/>
    <property type="match status" value="1"/>
</dbReference>
<evidence type="ECO:0000313" key="2">
    <source>
        <dbReference type="EMBL" id="MFD0950389.1"/>
    </source>
</evidence>
<dbReference type="InterPro" id="IPR052992">
    <property type="entry name" value="SDR_member_12"/>
</dbReference>
<comment type="caution">
    <text evidence="2">The sequence shown here is derived from an EMBL/GenBank/DDBJ whole genome shotgun (WGS) entry which is preliminary data.</text>
</comment>
<keyword evidence="3" id="KW-1185">Reference proteome</keyword>
<evidence type="ECO:0000313" key="3">
    <source>
        <dbReference type="Proteomes" id="UP001597044"/>
    </source>
</evidence>
<feature type="region of interest" description="Disordered" evidence="1">
    <location>
        <begin position="43"/>
        <end position="62"/>
    </location>
</feature>
<organism evidence="2 3">
    <name type="scientific">Paraperlucidibaca wandonensis</name>
    <dbReference type="NCBI Taxonomy" id="1268273"/>
    <lineage>
        <taxon>Bacteria</taxon>
        <taxon>Pseudomonadati</taxon>
        <taxon>Pseudomonadota</taxon>
        <taxon>Gammaproteobacteria</taxon>
        <taxon>Moraxellales</taxon>
        <taxon>Moraxellaceae</taxon>
        <taxon>Paraperlucidibaca</taxon>
    </lineage>
</organism>
<gene>
    <name evidence="2" type="ORF">ACFQ0F_08315</name>
</gene>
<dbReference type="InterPro" id="IPR036291">
    <property type="entry name" value="NAD(P)-bd_dom_sf"/>
</dbReference>
<feature type="compositionally biased region" description="Polar residues" evidence="1">
    <location>
        <begin position="44"/>
        <end position="62"/>
    </location>
</feature>
<dbReference type="Proteomes" id="UP001597044">
    <property type="component" value="Unassembled WGS sequence"/>
</dbReference>
<dbReference type="PANTHER" id="PTHR44656">
    <property type="entry name" value="DEHYDROGENASE/REDUCTASE SDR FAMILY MEMBER 12"/>
    <property type="match status" value="1"/>
</dbReference>
<protein>
    <submittedName>
        <fullName evidence="2">SDR family NAD(P)-dependent oxidoreductase</fullName>
    </submittedName>
</protein>
<sequence length="485" mass="52709">MTTLNLHRVLPLKRSLVEVFRYLRDFDNIEQWDPGVFSAEREATSSTQELESTHGDSVSRSGLSKPSFALQLNVMGRSVPMRYTLDICEPPSEQGQARLVLTGIGDGFTAVDTLALSATSANECTLDYRADITTADVPSLLMPVLNWWGSRLSDAAMNGLKGALENDGPSQPGALARLAERLVLPGMINYTRRGYRKMPSRGLSRYLDGRRVGISGVTSGLGLACAQQLARLGADLVLIGRGAERLAQAAESIRPWASHAIDIQCIEAELSNIASTRALSQQLLALERPLDVWINNAGALFDSQALTSDGLERTMAVNFVAPALLTQALAPMLAARGGRIIQVVSGGLYTQGIRLDDMAFANEPFNGPQAYARAKRALLDVSQYWATQHRGLGLHTMHPGWAATPGVASALPDFNQRMGKWLRNARQGSDTAVWLASHPVFAQGQHSGEFWFDRARRPGALLPNTASSETDVQALISWYEEQISV</sequence>
<dbReference type="InterPro" id="IPR002347">
    <property type="entry name" value="SDR_fam"/>
</dbReference>
<dbReference type="RefSeq" id="WP_379071059.1">
    <property type="nucleotide sequence ID" value="NZ_JBHTIT010000001.1"/>
</dbReference>
<accession>A0ABW3HGN7</accession>
<proteinExistence type="predicted"/>
<dbReference type="Gene3D" id="3.40.50.720">
    <property type="entry name" value="NAD(P)-binding Rossmann-like Domain"/>
    <property type="match status" value="1"/>
</dbReference>
<name>A0ABW3HGN7_9GAMM</name>
<dbReference type="SUPFAM" id="SSF51735">
    <property type="entry name" value="NAD(P)-binding Rossmann-fold domains"/>
    <property type="match status" value="1"/>
</dbReference>
<dbReference type="PRINTS" id="PR00081">
    <property type="entry name" value="GDHRDH"/>
</dbReference>
<dbReference type="SUPFAM" id="SSF55961">
    <property type="entry name" value="Bet v1-like"/>
    <property type="match status" value="1"/>
</dbReference>
<evidence type="ECO:0000256" key="1">
    <source>
        <dbReference type="SAM" id="MobiDB-lite"/>
    </source>
</evidence>
<dbReference type="EMBL" id="JBHTIT010000001">
    <property type="protein sequence ID" value="MFD0950389.1"/>
    <property type="molecule type" value="Genomic_DNA"/>
</dbReference>
<dbReference type="PANTHER" id="PTHR44656:SF7">
    <property type="entry name" value="DEHYDROGENASE_REDUCTASE SDR FAMILY MEMBER 12"/>
    <property type="match status" value="1"/>
</dbReference>
<reference evidence="3" key="1">
    <citation type="journal article" date="2019" name="Int. J. Syst. Evol. Microbiol.">
        <title>The Global Catalogue of Microorganisms (GCM) 10K type strain sequencing project: providing services to taxonomists for standard genome sequencing and annotation.</title>
        <authorList>
            <consortium name="The Broad Institute Genomics Platform"/>
            <consortium name="The Broad Institute Genome Sequencing Center for Infectious Disease"/>
            <person name="Wu L."/>
            <person name="Ma J."/>
        </authorList>
    </citation>
    <scope>NUCLEOTIDE SEQUENCE [LARGE SCALE GENOMIC DNA]</scope>
    <source>
        <strain evidence="3">CCUG 63419</strain>
    </source>
</reference>